<dbReference type="STRING" id="858619.CVAR_2734"/>
<dbReference type="EMBL" id="CP002917">
    <property type="protein sequence ID" value="AEK38073.1"/>
    <property type="molecule type" value="Genomic_DNA"/>
</dbReference>
<dbReference type="RefSeq" id="WP_014011223.1">
    <property type="nucleotide sequence ID" value="NC_015859.1"/>
</dbReference>
<feature type="compositionally biased region" description="Basic and acidic residues" evidence="1">
    <location>
        <begin position="228"/>
        <end position="244"/>
    </location>
</feature>
<dbReference type="Proteomes" id="UP000006659">
    <property type="component" value="Chromosome"/>
</dbReference>
<evidence type="ECO:0000256" key="2">
    <source>
        <dbReference type="SAM" id="Phobius"/>
    </source>
</evidence>
<dbReference type="AlphaFoldDB" id="G0HHW9"/>
<keyword evidence="2" id="KW-1133">Transmembrane helix</keyword>
<reference evidence="3 4" key="1">
    <citation type="journal article" date="2011" name="BMC Genomics">
        <title>Complete genome sequence of Corynebacterium variabile DSM 44702 isolated from the surface of smear-ripened cheeses and insights into cheese ripening and flavor generation.</title>
        <authorList>
            <person name="Schroeder J."/>
            <person name="Maus I."/>
            <person name="Trost E."/>
            <person name="Tauch A."/>
        </authorList>
    </citation>
    <scope>NUCLEOTIDE SEQUENCE [LARGE SCALE GENOMIC DNA]</scope>
    <source>
        <strain evidence="4">DSM 44702 / JCM 12073 / NCIMB 30131</strain>
    </source>
</reference>
<organism evidence="3 4">
    <name type="scientific">Corynebacterium variabile (strain DSM 44702 / CIP 107183 / JCM 12073 / NCIMB 30131)</name>
    <name type="common">Corynebacterium mooreparkense</name>
    <dbReference type="NCBI Taxonomy" id="858619"/>
    <lineage>
        <taxon>Bacteria</taxon>
        <taxon>Bacillati</taxon>
        <taxon>Actinomycetota</taxon>
        <taxon>Actinomycetes</taxon>
        <taxon>Mycobacteriales</taxon>
        <taxon>Corynebacteriaceae</taxon>
        <taxon>Corynebacterium</taxon>
    </lineage>
</organism>
<dbReference type="GeneID" id="82887913"/>
<dbReference type="HOGENOM" id="CLU_078732_0_0_11"/>
<feature type="compositionally biased region" description="Pro residues" evidence="1">
    <location>
        <begin position="20"/>
        <end position="38"/>
    </location>
</feature>
<protein>
    <submittedName>
        <fullName evidence="3">Putative membrane protein</fullName>
    </submittedName>
</protein>
<gene>
    <name evidence="3" type="ordered locus">CVAR_2734</name>
</gene>
<accession>G0HHW9</accession>
<feature type="transmembrane region" description="Helical" evidence="2">
    <location>
        <begin position="112"/>
        <end position="134"/>
    </location>
</feature>
<feature type="region of interest" description="Disordered" evidence="1">
    <location>
        <begin position="228"/>
        <end position="253"/>
    </location>
</feature>
<dbReference type="KEGG" id="cva:CVAR_2734"/>
<evidence type="ECO:0000256" key="1">
    <source>
        <dbReference type="SAM" id="MobiDB-lite"/>
    </source>
</evidence>
<feature type="compositionally biased region" description="Basic residues" evidence="1">
    <location>
        <begin position="1"/>
        <end position="12"/>
    </location>
</feature>
<evidence type="ECO:0000313" key="3">
    <source>
        <dbReference type="EMBL" id="AEK38073.1"/>
    </source>
</evidence>
<feature type="region of interest" description="Disordered" evidence="1">
    <location>
        <begin position="1"/>
        <end position="51"/>
    </location>
</feature>
<feature type="transmembrane region" description="Helical" evidence="2">
    <location>
        <begin position="61"/>
        <end position="81"/>
    </location>
</feature>
<name>G0HHW9_CORVD</name>
<feature type="transmembrane region" description="Helical" evidence="2">
    <location>
        <begin position="146"/>
        <end position="167"/>
    </location>
</feature>
<sequence>MTAPHRTPRRSGRSGSSPEQTPPPSGPPAQPAPMPTPPKMGRADGLAPSVKGAPQQVKDGVLIWYGVAALQLVTGILQLVLSLTDRRTLTRQVTEQTKDMDLPGDASIHTLVTGYAILQFLLTLLSVMVAVWLISRVGRGGYRSRFFLTLGTVYLALMALMQTFAGAPDTGSVLLIVLIGAGTIISGVLAPAGWWLLTRPETRDWFGIPGEREMEEFTAALDRRSADLKKMKDEERAAKKEKKEKEKKKQKGD</sequence>
<keyword evidence="2" id="KW-0472">Membrane</keyword>
<evidence type="ECO:0000313" key="4">
    <source>
        <dbReference type="Proteomes" id="UP000006659"/>
    </source>
</evidence>
<keyword evidence="2" id="KW-0812">Transmembrane</keyword>
<proteinExistence type="predicted"/>
<feature type="transmembrane region" description="Helical" evidence="2">
    <location>
        <begin position="173"/>
        <end position="197"/>
    </location>
</feature>